<protein>
    <submittedName>
        <fullName evidence="1">Uncharacterized protein</fullName>
    </submittedName>
</protein>
<feature type="non-terminal residue" evidence="1">
    <location>
        <position position="112"/>
    </location>
</feature>
<name>A0ACB8R0I6_9AGAM</name>
<gene>
    <name evidence="1" type="ORF">FA95DRAFT_1568124</name>
</gene>
<organism evidence="1 2">
    <name type="scientific">Auriscalpium vulgare</name>
    <dbReference type="NCBI Taxonomy" id="40419"/>
    <lineage>
        <taxon>Eukaryota</taxon>
        <taxon>Fungi</taxon>
        <taxon>Dikarya</taxon>
        <taxon>Basidiomycota</taxon>
        <taxon>Agaricomycotina</taxon>
        <taxon>Agaricomycetes</taxon>
        <taxon>Russulales</taxon>
        <taxon>Auriscalpiaceae</taxon>
        <taxon>Auriscalpium</taxon>
    </lineage>
</organism>
<reference evidence="1" key="2">
    <citation type="journal article" date="2022" name="New Phytol.">
        <title>Evolutionary transition to the ectomycorrhizal habit in the genomes of a hyperdiverse lineage of mushroom-forming fungi.</title>
        <authorList>
            <person name="Looney B."/>
            <person name="Miyauchi S."/>
            <person name="Morin E."/>
            <person name="Drula E."/>
            <person name="Courty P.E."/>
            <person name="Kohler A."/>
            <person name="Kuo A."/>
            <person name="LaButti K."/>
            <person name="Pangilinan J."/>
            <person name="Lipzen A."/>
            <person name="Riley R."/>
            <person name="Andreopoulos W."/>
            <person name="He G."/>
            <person name="Johnson J."/>
            <person name="Nolan M."/>
            <person name="Tritt A."/>
            <person name="Barry K.W."/>
            <person name="Grigoriev I.V."/>
            <person name="Nagy L.G."/>
            <person name="Hibbett D."/>
            <person name="Henrissat B."/>
            <person name="Matheny P.B."/>
            <person name="Labbe J."/>
            <person name="Martin F.M."/>
        </authorList>
    </citation>
    <scope>NUCLEOTIDE SEQUENCE</scope>
    <source>
        <strain evidence="1">FP105234-sp</strain>
    </source>
</reference>
<sequence>MDATPAALVDWFEAHGGIFDRSALTFAPLPGQGYGALARRDLAVRRHRHNPVPPSYTFPHGLSLKLPSLGLDAGRRHPFCNPARTHAVDAHRTPARSCRAGRMEAPRVGRRV</sequence>
<keyword evidence="2" id="KW-1185">Reference proteome</keyword>
<evidence type="ECO:0000313" key="2">
    <source>
        <dbReference type="Proteomes" id="UP000814033"/>
    </source>
</evidence>
<accession>A0ACB8R0I6</accession>
<reference evidence="1" key="1">
    <citation type="submission" date="2021-02" db="EMBL/GenBank/DDBJ databases">
        <authorList>
            <consortium name="DOE Joint Genome Institute"/>
            <person name="Ahrendt S."/>
            <person name="Looney B.P."/>
            <person name="Miyauchi S."/>
            <person name="Morin E."/>
            <person name="Drula E."/>
            <person name="Courty P.E."/>
            <person name="Chicoki N."/>
            <person name="Fauchery L."/>
            <person name="Kohler A."/>
            <person name="Kuo A."/>
            <person name="Labutti K."/>
            <person name="Pangilinan J."/>
            <person name="Lipzen A."/>
            <person name="Riley R."/>
            <person name="Andreopoulos W."/>
            <person name="He G."/>
            <person name="Johnson J."/>
            <person name="Barry K.W."/>
            <person name="Grigoriev I.V."/>
            <person name="Nagy L."/>
            <person name="Hibbett D."/>
            <person name="Henrissat B."/>
            <person name="Matheny P.B."/>
            <person name="Labbe J."/>
            <person name="Martin F."/>
        </authorList>
    </citation>
    <scope>NUCLEOTIDE SEQUENCE</scope>
    <source>
        <strain evidence="1">FP105234-sp</strain>
    </source>
</reference>
<dbReference type="Proteomes" id="UP000814033">
    <property type="component" value="Unassembled WGS sequence"/>
</dbReference>
<comment type="caution">
    <text evidence="1">The sequence shown here is derived from an EMBL/GenBank/DDBJ whole genome shotgun (WGS) entry which is preliminary data.</text>
</comment>
<proteinExistence type="predicted"/>
<dbReference type="EMBL" id="MU276853">
    <property type="protein sequence ID" value="KAI0037573.1"/>
    <property type="molecule type" value="Genomic_DNA"/>
</dbReference>
<evidence type="ECO:0000313" key="1">
    <source>
        <dbReference type="EMBL" id="KAI0037573.1"/>
    </source>
</evidence>